<evidence type="ECO:0000313" key="3">
    <source>
        <dbReference type="EMBL" id="TQL59064.1"/>
    </source>
</evidence>
<dbReference type="OrthoDB" id="7180791at2"/>
<dbReference type="PROSITE" id="PS51257">
    <property type="entry name" value="PROKAR_LIPOPROTEIN"/>
    <property type="match status" value="1"/>
</dbReference>
<dbReference type="Proteomes" id="UP000319514">
    <property type="component" value="Unassembled WGS sequence"/>
</dbReference>
<evidence type="ECO:0000256" key="2">
    <source>
        <dbReference type="SAM" id="SignalP"/>
    </source>
</evidence>
<dbReference type="PANTHER" id="PTHR12631">
    <property type="entry name" value="ALPHA-L-IDURONIDASE"/>
    <property type="match status" value="1"/>
</dbReference>
<keyword evidence="2" id="KW-0732">Signal</keyword>
<reference evidence="3 4" key="1">
    <citation type="submission" date="2019-06" db="EMBL/GenBank/DDBJ databases">
        <title>Sequencing the genomes of 1000 actinobacteria strains.</title>
        <authorList>
            <person name="Klenk H.-P."/>
        </authorList>
    </citation>
    <scope>NUCLEOTIDE SEQUENCE [LARGE SCALE GENOMIC DNA]</scope>
    <source>
        <strain evidence="3 4">DSM 18082</strain>
    </source>
</reference>
<sequence>MRHRQLRRALALLAAAQLTMVLAACTGGQGTAGPTGGTPSSTPSGGSGGSGGTSGAGGTTLAPGVSPLGAKWDKSRLTAFDPYLESLRGTTTFTELVWCDVEKAQGQRNWRQIDDLATVAQQHGISLDIKIRVGACWATGGQAQHVRGVRNKTESAMPTDLGQYRSFVRDVVDRYKAMGVHTYAVENEVNSASFWSGTPEQLTALTEAAASEIRSADPTAKVADAGMSSTSYGYGIADQLLSQGKADAAVQAWNTYYANRIGTRGEQIPQVGSADQLRTVLASDQGRRNLAYLAVATSLAQRGVTDIRQVHFYEPWRAAPLLTGYLAAHTPAGHPIEAWEVGSFWKNADGTEQVRTDDMTRTVSLLLASGIRRVIWLPLATSADNSGSGTGQEVRYGLLDPDGTIRPAGVTMRDLVTASRGARVLPVERGALRGVAFTSGSRSTLVLWSTGGDQQVSVGPGATAGPSGAAAAPVSSGTVTVGSSPVIVTTRKPLASVLAS</sequence>
<evidence type="ECO:0000256" key="1">
    <source>
        <dbReference type="SAM" id="MobiDB-lite"/>
    </source>
</evidence>
<feature type="chain" id="PRO_5022107657" evidence="2">
    <location>
        <begin position="24"/>
        <end position="500"/>
    </location>
</feature>
<name>A0A542ZFG0_9MICO</name>
<dbReference type="Gene3D" id="3.20.20.80">
    <property type="entry name" value="Glycosidases"/>
    <property type="match status" value="1"/>
</dbReference>
<dbReference type="RefSeq" id="WP_141787132.1">
    <property type="nucleotide sequence ID" value="NZ_BAAAKX010000009.1"/>
</dbReference>
<dbReference type="SUPFAM" id="SSF51445">
    <property type="entry name" value="(Trans)glycosidases"/>
    <property type="match status" value="1"/>
</dbReference>
<dbReference type="GO" id="GO:0004553">
    <property type="term" value="F:hydrolase activity, hydrolyzing O-glycosyl compounds"/>
    <property type="evidence" value="ECO:0007669"/>
    <property type="project" value="TreeGrafter"/>
</dbReference>
<organism evidence="3 4">
    <name type="scientific">Oryzihumus leptocrescens</name>
    <dbReference type="NCBI Taxonomy" id="297536"/>
    <lineage>
        <taxon>Bacteria</taxon>
        <taxon>Bacillati</taxon>
        <taxon>Actinomycetota</taxon>
        <taxon>Actinomycetes</taxon>
        <taxon>Micrococcales</taxon>
        <taxon>Intrasporangiaceae</taxon>
        <taxon>Oryzihumus</taxon>
    </lineage>
</organism>
<dbReference type="AlphaFoldDB" id="A0A542ZFG0"/>
<evidence type="ECO:0000313" key="4">
    <source>
        <dbReference type="Proteomes" id="UP000319514"/>
    </source>
</evidence>
<proteinExistence type="predicted"/>
<dbReference type="InterPro" id="IPR017853">
    <property type="entry name" value="GH"/>
</dbReference>
<comment type="caution">
    <text evidence="3">The sequence shown here is derived from an EMBL/GenBank/DDBJ whole genome shotgun (WGS) entry which is preliminary data.</text>
</comment>
<gene>
    <name evidence="3" type="ORF">FB474_0410</name>
</gene>
<dbReference type="InterPro" id="IPR051923">
    <property type="entry name" value="Glycosyl_Hydrolase_39"/>
</dbReference>
<protein>
    <submittedName>
        <fullName evidence="3">Uncharacterized protein</fullName>
    </submittedName>
</protein>
<keyword evidence="4" id="KW-1185">Reference proteome</keyword>
<feature type="compositionally biased region" description="Gly residues" evidence="1">
    <location>
        <begin position="45"/>
        <end position="58"/>
    </location>
</feature>
<accession>A0A542ZFG0</accession>
<feature type="region of interest" description="Disordered" evidence="1">
    <location>
        <begin position="30"/>
        <end position="64"/>
    </location>
</feature>
<feature type="signal peptide" evidence="2">
    <location>
        <begin position="1"/>
        <end position="23"/>
    </location>
</feature>
<dbReference type="EMBL" id="VFOQ01000001">
    <property type="protein sequence ID" value="TQL59064.1"/>
    <property type="molecule type" value="Genomic_DNA"/>
</dbReference>
<dbReference type="PANTHER" id="PTHR12631:SF10">
    <property type="entry name" value="BETA-XYLOSIDASE-LIKE PROTEIN-RELATED"/>
    <property type="match status" value="1"/>
</dbReference>